<sequence length="70" mass="8192">MRLLFRDYNQIPSLLQIPKFSCKILKASPLILYINIVAFNNFSLEFWNSRYESVFGDSPLLKKFAGFILT</sequence>
<comment type="caution">
    <text evidence="1">The sequence shown here is derived from an EMBL/GenBank/DDBJ whole genome shotgun (WGS) entry which is preliminary data.</text>
</comment>
<organism evidence="1 2">
    <name type="scientific">Candidatus Liptonbacteria bacterium RIFOXYB1_FULL_36_10</name>
    <dbReference type="NCBI Taxonomy" id="1798654"/>
    <lineage>
        <taxon>Bacteria</taxon>
        <taxon>Candidatus Liptoniibacteriota</taxon>
    </lineage>
</organism>
<protein>
    <submittedName>
        <fullName evidence="1">Uncharacterized protein</fullName>
    </submittedName>
</protein>
<evidence type="ECO:0000313" key="2">
    <source>
        <dbReference type="Proteomes" id="UP000178599"/>
    </source>
</evidence>
<dbReference type="Proteomes" id="UP000178599">
    <property type="component" value="Unassembled WGS sequence"/>
</dbReference>
<dbReference type="EMBL" id="MHLE01000028">
    <property type="protein sequence ID" value="OGZ02545.1"/>
    <property type="molecule type" value="Genomic_DNA"/>
</dbReference>
<gene>
    <name evidence="1" type="ORF">A2390_00255</name>
</gene>
<evidence type="ECO:0000313" key="1">
    <source>
        <dbReference type="EMBL" id="OGZ02545.1"/>
    </source>
</evidence>
<dbReference type="AlphaFoldDB" id="A0A1G2CME3"/>
<proteinExistence type="predicted"/>
<name>A0A1G2CME3_9BACT</name>
<accession>A0A1G2CME3</accession>
<reference evidence="1 2" key="1">
    <citation type="journal article" date="2016" name="Nat. Commun.">
        <title>Thousands of microbial genomes shed light on interconnected biogeochemical processes in an aquifer system.</title>
        <authorList>
            <person name="Anantharaman K."/>
            <person name="Brown C.T."/>
            <person name="Hug L.A."/>
            <person name="Sharon I."/>
            <person name="Castelle C.J."/>
            <person name="Probst A.J."/>
            <person name="Thomas B.C."/>
            <person name="Singh A."/>
            <person name="Wilkins M.J."/>
            <person name="Karaoz U."/>
            <person name="Brodie E.L."/>
            <person name="Williams K.H."/>
            <person name="Hubbard S.S."/>
            <person name="Banfield J.F."/>
        </authorList>
    </citation>
    <scope>NUCLEOTIDE SEQUENCE [LARGE SCALE GENOMIC DNA]</scope>
</reference>